<evidence type="ECO:0000259" key="1">
    <source>
        <dbReference type="PROSITE" id="PS50181"/>
    </source>
</evidence>
<dbReference type="InterPro" id="IPR001810">
    <property type="entry name" value="F-box_dom"/>
</dbReference>
<dbReference type="Proteomes" id="UP000077266">
    <property type="component" value="Unassembled WGS sequence"/>
</dbReference>
<proteinExistence type="predicted"/>
<accession>A0A165E5V3</accession>
<organism evidence="2 3">
    <name type="scientific">Exidia glandulosa HHB12029</name>
    <dbReference type="NCBI Taxonomy" id="1314781"/>
    <lineage>
        <taxon>Eukaryota</taxon>
        <taxon>Fungi</taxon>
        <taxon>Dikarya</taxon>
        <taxon>Basidiomycota</taxon>
        <taxon>Agaricomycotina</taxon>
        <taxon>Agaricomycetes</taxon>
        <taxon>Auriculariales</taxon>
        <taxon>Exidiaceae</taxon>
        <taxon>Exidia</taxon>
    </lineage>
</organism>
<feature type="domain" description="F-box" evidence="1">
    <location>
        <begin position="135"/>
        <end position="176"/>
    </location>
</feature>
<dbReference type="OrthoDB" id="8757000at2759"/>
<gene>
    <name evidence="2" type="ORF">EXIGLDRAFT_230828</name>
</gene>
<name>A0A165E5V3_EXIGL</name>
<sequence>MEEYRNVEIATPSTRLGPLVGSARRAAQSDPRMQFEDALCYWLFLNIDSLPLDPTGDDDQQNAVLELEAFVRRTIQRYPPSLYFTTVLRALDIWLAQHQPRFATAADPRTLRELAAMLFDALGQPLATFPVGAAFPRELLYSVLSHLSFRDLVRATHVCRLWRETALSYATLWSRIVAHTPAMLNVMLVRSDRTPLYVDISLPKNVMQPAPTSARCGSLLSDDTLRASRELLAYLLPHMHRVESLNICGVGMVPEVLHLLAAPAPVITRFVLKLATDVPSVVRLPNIVFGGQCPNLRELITVGICAPVSYSGLAVAGLERLEFQTPASALDVQETFHLRSVRNVIITLTTLNAPLHEFIAVFLPPVRSVHELWILEGCLYVVTGSAHDPPVTRAIHASNILNFARHYIEVVLRCGLSNLTKLHVGFAWWRVLDLVNELPHVVVLAVLIRPDDLATDSISTRERGMGLFAPGAHVPRFPALRELWISSSGSPKVVLDPRHLDRFMRALDATRAALILRGVEVLKSFGSDQVSVPLHSRIASLAVRPGGRTTRCGRSSAR</sequence>
<keyword evidence="3" id="KW-1185">Reference proteome</keyword>
<dbReference type="EMBL" id="KV426165">
    <property type="protein sequence ID" value="KZV86138.1"/>
    <property type="molecule type" value="Genomic_DNA"/>
</dbReference>
<evidence type="ECO:0000313" key="3">
    <source>
        <dbReference type="Proteomes" id="UP000077266"/>
    </source>
</evidence>
<dbReference type="PROSITE" id="PS50181">
    <property type="entry name" value="FBOX"/>
    <property type="match status" value="1"/>
</dbReference>
<reference evidence="2 3" key="1">
    <citation type="journal article" date="2016" name="Mol. Biol. Evol.">
        <title>Comparative Genomics of Early-Diverging Mushroom-Forming Fungi Provides Insights into the Origins of Lignocellulose Decay Capabilities.</title>
        <authorList>
            <person name="Nagy L.G."/>
            <person name="Riley R."/>
            <person name="Tritt A."/>
            <person name="Adam C."/>
            <person name="Daum C."/>
            <person name="Floudas D."/>
            <person name="Sun H."/>
            <person name="Yadav J.S."/>
            <person name="Pangilinan J."/>
            <person name="Larsson K.H."/>
            <person name="Matsuura K."/>
            <person name="Barry K."/>
            <person name="Labutti K."/>
            <person name="Kuo R."/>
            <person name="Ohm R.A."/>
            <person name="Bhattacharya S.S."/>
            <person name="Shirouzu T."/>
            <person name="Yoshinaga Y."/>
            <person name="Martin F.M."/>
            <person name="Grigoriev I.V."/>
            <person name="Hibbett D.S."/>
        </authorList>
    </citation>
    <scope>NUCLEOTIDE SEQUENCE [LARGE SCALE GENOMIC DNA]</scope>
    <source>
        <strain evidence="2 3">HHB12029</strain>
    </source>
</reference>
<dbReference type="InParanoid" id="A0A165E5V3"/>
<dbReference type="InterPro" id="IPR036047">
    <property type="entry name" value="F-box-like_dom_sf"/>
</dbReference>
<dbReference type="SMART" id="SM00256">
    <property type="entry name" value="FBOX"/>
    <property type="match status" value="1"/>
</dbReference>
<evidence type="ECO:0000313" key="2">
    <source>
        <dbReference type="EMBL" id="KZV86138.1"/>
    </source>
</evidence>
<dbReference type="Pfam" id="PF12937">
    <property type="entry name" value="F-box-like"/>
    <property type="match status" value="1"/>
</dbReference>
<dbReference type="Gene3D" id="3.80.10.10">
    <property type="entry name" value="Ribonuclease Inhibitor"/>
    <property type="match status" value="1"/>
</dbReference>
<dbReference type="AlphaFoldDB" id="A0A165E5V3"/>
<dbReference type="InterPro" id="IPR032675">
    <property type="entry name" value="LRR_dom_sf"/>
</dbReference>
<dbReference type="SUPFAM" id="SSF81383">
    <property type="entry name" value="F-box domain"/>
    <property type="match status" value="1"/>
</dbReference>
<protein>
    <recommendedName>
        <fullName evidence="1">F-box domain-containing protein</fullName>
    </recommendedName>
</protein>